<name>A0ACA9RFF4_9GLOM</name>
<sequence>RNEYLHLLEQKTQQDQILQLVRADSRYLELFADNKIQIYAGQARFLLTQPKPGAVIDKVYYELIVEDRFLEALDSPTQLAEMTTQLKANIAEKITDDVNEKIEEL</sequence>
<dbReference type="Proteomes" id="UP000789920">
    <property type="component" value="Unassembled WGS sequence"/>
</dbReference>
<reference evidence="1" key="1">
    <citation type="submission" date="2021-06" db="EMBL/GenBank/DDBJ databases">
        <authorList>
            <person name="Kallberg Y."/>
            <person name="Tangrot J."/>
            <person name="Rosling A."/>
        </authorList>
    </citation>
    <scope>NUCLEOTIDE SEQUENCE</scope>
    <source>
        <strain evidence="1">MA461A</strain>
    </source>
</reference>
<dbReference type="EMBL" id="CAJVQC010051948">
    <property type="protein sequence ID" value="CAG8790988.1"/>
    <property type="molecule type" value="Genomic_DNA"/>
</dbReference>
<keyword evidence="2" id="KW-1185">Reference proteome</keyword>
<gene>
    <name evidence="1" type="ORF">RPERSI_LOCUS19148</name>
</gene>
<organism evidence="1 2">
    <name type="scientific">Racocetra persica</name>
    <dbReference type="NCBI Taxonomy" id="160502"/>
    <lineage>
        <taxon>Eukaryota</taxon>
        <taxon>Fungi</taxon>
        <taxon>Fungi incertae sedis</taxon>
        <taxon>Mucoromycota</taxon>
        <taxon>Glomeromycotina</taxon>
        <taxon>Glomeromycetes</taxon>
        <taxon>Diversisporales</taxon>
        <taxon>Gigasporaceae</taxon>
        <taxon>Racocetra</taxon>
    </lineage>
</organism>
<evidence type="ECO:0000313" key="2">
    <source>
        <dbReference type="Proteomes" id="UP000789920"/>
    </source>
</evidence>
<protein>
    <submittedName>
        <fullName evidence="1">13722_t:CDS:1</fullName>
    </submittedName>
</protein>
<proteinExistence type="predicted"/>
<evidence type="ECO:0000313" key="1">
    <source>
        <dbReference type="EMBL" id="CAG8790988.1"/>
    </source>
</evidence>
<comment type="caution">
    <text evidence="1">The sequence shown here is derived from an EMBL/GenBank/DDBJ whole genome shotgun (WGS) entry which is preliminary data.</text>
</comment>
<accession>A0ACA9RFF4</accession>
<feature type="non-terminal residue" evidence="1">
    <location>
        <position position="1"/>
    </location>
</feature>